<evidence type="ECO:0000256" key="9">
    <source>
        <dbReference type="ARBA" id="ARBA00023136"/>
    </source>
</evidence>
<comment type="subcellular location">
    <subcellularLocation>
        <location evidence="1">Cell membrane</location>
        <topology evidence="1">Peripheral membrane protein</topology>
    </subcellularLocation>
</comment>
<dbReference type="SMART" id="SM00382">
    <property type="entry name" value="AAA"/>
    <property type="match status" value="1"/>
</dbReference>
<dbReference type="Proteomes" id="UP001149411">
    <property type="component" value="Unassembled WGS sequence"/>
</dbReference>
<dbReference type="InterPro" id="IPR050093">
    <property type="entry name" value="ABC_SmlMolc_Importer"/>
</dbReference>
<dbReference type="InterPro" id="IPR003439">
    <property type="entry name" value="ABC_transporter-like_ATP-bd"/>
</dbReference>
<accession>A0A9Q4GGT3</accession>
<dbReference type="InterPro" id="IPR017871">
    <property type="entry name" value="ABC_transporter-like_CS"/>
</dbReference>
<comment type="function">
    <text evidence="15">Part of the ABC transporter complex WtpABC involved in molybdate/tungstate import. Responsible for energy coupling to the transport system.</text>
</comment>
<protein>
    <recommendedName>
        <fullName evidence="13">Molybdate/tungstate import ATP-binding protein WtpC</fullName>
        <ecNumber evidence="12">7.3.2.6</ecNumber>
    </recommendedName>
</protein>
<keyword evidence="8" id="KW-1278">Translocase</keyword>
<keyword evidence="5" id="KW-0997">Cell inner membrane</keyword>
<dbReference type="AlphaFoldDB" id="A0A9Q4GGT3"/>
<dbReference type="InterPro" id="IPR008995">
    <property type="entry name" value="Mo/tungstate-bd_C_term_dom"/>
</dbReference>
<evidence type="ECO:0000256" key="5">
    <source>
        <dbReference type="ARBA" id="ARBA00022519"/>
    </source>
</evidence>
<feature type="domain" description="ABC transporter" evidence="16">
    <location>
        <begin position="2"/>
        <end position="232"/>
    </location>
</feature>
<dbReference type="GO" id="GO:0016887">
    <property type="term" value="F:ATP hydrolysis activity"/>
    <property type="evidence" value="ECO:0007669"/>
    <property type="project" value="InterPro"/>
</dbReference>
<keyword evidence="4" id="KW-0500">Molybdenum</keyword>
<dbReference type="InterPro" id="IPR027417">
    <property type="entry name" value="P-loop_NTPase"/>
</dbReference>
<evidence type="ECO:0000256" key="6">
    <source>
        <dbReference type="ARBA" id="ARBA00022741"/>
    </source>
</evidence>
<dbReference type="PANTHER" id="PTHR42781:SF1">
    <property type="entry name" value="THIAMINE IMPORT ATP-BINDING PROTEIN THIQ"/>
    <property type="match status" value="1"/>
</dbReference>
<keyword evidence="2" id="KW-0813">Transport</keyword>
<dbReference type="InterPro" id="IPR013611">
    <property type="entry name" value="Transp-assoc_OB_typ2"/>
</dbReference>
<evidence type="ECO:0000259" key="16">
    <source>
        <dbReference type="PROSITE" id="PS50893"/>
    </source>
</evidence>
<evidence type="ECO:0000256" key="15">
    <source>
        <dbReference type="ARBA" id="ARBA00057369"/>
    </source>
</evidence>
<comment type="similarity">
    <text evidence="10">Belongs to the ABC transporter superfamily. Sulfate/tungstate importer (TC 3.A.1.6) family.</text>
</comment>
<evidence type="ECO:0000256" key="11">
    <source>
        <dbReference type="ARBA" id="ARBA00038781"/>
    </source>
</evidence>
<evidence type="ECO:0000256" key="1">
    <source>
        <dbReference type="ARBA" id="ARBA00004202"/>
    </source>
</evidence>
<proteinExistence type="inferred from homology"/>
<keyword evidence="3" id="KW-1003">Cell membrane</keyword>
<comment type="subunit">
    <text evidence="11">The complex is composed of two ATP-binding proteins (WtpC), two transmembrane proteins (WtpB) and a solute-binding protein (WtpA).</text>
</comment>
<dbReference type="Gene3D" id="2.40.50.100">
    <property type="match status" value="1"/>
</dbReference>
<dbReference type="PROSITE" id="PS50893">
    <property type="entry name" value="ABC_TRANSPORTER_2"/>
    <property type="match status" value="1"/>
</dbReference>
<evidence type="ECO:0000313" key="17">
    <source>
        <dbReference type="EMBL" id="MCX2819469.1"/>
    </source>
</evidence>
<dbReference type="InterPro" id="IPR003593">
    <property type="entry name" value="AAA+_ATPase"/>
</dbReference>
<evidence type="ECO:0000256" key="13">
    <source>
        <dbReference type="ARBA" id="ARBA00041133"/>
    </source>
</evidence>
<evidence type="ECO:0000256" key="14">
    <source>
        <dbReference type="ARBA" id="ARBA00047936"/>
    </source>
</evidence>
<keyword evidence="9" id="KW-0472">Membrane</keyword>
<comment type="caution">
    <text evidence="17">The sequence shown here is derived from an EMBL/GenBank/DDBJ whole genome shotgun (WGS) entry which is preliminary data.</text>
</comment>
<name>A0A9Q4GGT3_9EURY</name>
<dbReference type="Pfam" id="PF00005">
    <property type="entry name" value="ABC_tran"/>
    <property type="match status" value="1"/>
</dbReference>
<dbReference type="SUPFAM" id="SSF52540">
    <property type="entry name" value="P-loop containing nucleoside triphosphate hydrolases"/>
    <property type="match status" value="1"/>
</dbReference>
<dbReference type="FunFam" id="3.40.50.300:FF:000425">
    <property type="entry name" value="Probable ABC transporter, ATP-binding subunit"/>
    <property type="match status" value="1"/>
</dbReference>
<dbReference type="EMBL" id="RKLV01000008">
    <property type="protein sequence ID" value="MCX2819469.1"/>
    <property type="molecule type" value="Genomic_DNA"/>
</dbReference>
<dbReference type="RefSeq" id="WP_266087753.1">
    <property type="nucleotide sequence ID" value="NZ_RKLV01000008.1"/>
</dbReference>
<dbReference type="Gene3D" id="3.40.50.300">
    <property type="entry name" value="P-loop containing nucleotide triphosphate hydrolases"/>
    <property type="match status" value="1"/>
</dbReference>
<evidence type="ECO:0000256" key="2">
    <source>
        <dbReference type="ARBA" id="ARBA00022448"/>
    </source>
</evidence>
<evidence type="ECO:0000313" key="18">
    <source>
        <dbReference type="Proteomes" id="UP001149411"/>
    </source>
</evidence>
<dbReference type="PROSITE" id="PS00211">
    <property type="entry name" value="ABC_TRANSPORTER_1"/>
    <property type="match status" value="1"/>
</dbReference>
<dbReference type="GO" id="GO:1901238">
    <property type="term" value="F:ABC-type tungstate transporter activity"/>
    <property type="evidence" value="ECO:0007669"/>
    <property type="project" value="UniProtKB-EC"/>
</dbReference>
<dbReference type="PANTHER" id="PTHR42781">
    <property type="entry name" value="SPERMIDINE/PUTRESCINE IMPORT ATP-BINDING PROTEIN POTA"/>
    <property type="match status" value="1"/>
</dbReference>
<keyword evidence="6" id="KW-0547">Nucleotide-binding</keyword>
<organism evidence="17 18">
    <name type="scientific">Halorutilus salinus</name>
    <dbReference type="NCBI Taxonomy" id="2487751"/>
    <lineage>
        <taxon>Archaea</taxon>
        <taxon>Methanobacteriati</taxon>
        <taxon>Methanobacteriota</taxon>
        <taxon>Stenosarchaea group</taxon>
        <taxon>Halobacteria</taxon>
        <taxon>Halorutilales</taxon>
        <taxon>Halorutilaceae</taxon>
        <taxon>Halorutilus</taxon>
    </lineage>
</organism>
<comment type="catalytic activity">
    <reaction evidence="14">
        <text>tungstate(in) + ATP + H2O = tungstate(out) + ADP + phosphate + H(+)</text>
        <dbReference type="Rhea" id="RHEA:35027"/>
        <dbReference type="ChEBI" id="CHEBI:15377"/>
        <dbReference type="ChEBI" id="CHEBI:15378"/>
        <dbReference type="ChEBI" id="CHEBI:30616"/>
        <dbReference type="ChEBI" id="CHEBI:43474"/>
        <dbReference type="ChEBI" id="CHEBI:46502"/>
        <dbReference type="ChEBI" id="CHEBI:456216"/>
        <dbReference type="EC" id="7.3.2.6"/>
    </reaction>
</comment>
<keyword evidence="18" id="KW-1185">Reference proteome</keyword>
<evidence type="ECO:0000256" key="4">
    <source>
        <dbReference type="ARBA" id="ARBA00022505"/>
    </source>
</evidence>
<keyword evidence="7 17" id="KW-0067">ATP-binding</keyword>
<evidence type="ECO:0000256" key="10">
    <source>
        <dbReference type="ARBA" id="ARBA00038307"/>
    </source>
</evidence>
<dbReference type="SUPFAM" id="SSF50331">
    <property type="entry name" value="MOP-like"/>
    <property type="match status" value="1"/>
</dbReference>
<dbReference type="GO" id="GO:0005524">
    <property type="term" value="F:ATP binding"/>
    <property type="evidence" value="ECO:0007669"/>
    <property type="project" value="UniProtKB-KW"/>
</dbReference>
<sequence length="353" mass="38248">MLEVRGLTKSYGEETAVDGLSFSAERGEFVTLLGPSGCGKTTVLKTVAGIRTPDEGRVLLRGDDVTGAKPEERQVGVVFQSSSLFPRMTVRQNVEYAVKPHIDDADERRKRVDEVLDLVEMSDKSTASPGSLSGGEARRVELARALSYEPDVALLDEPLTGLDRALRNELKNEIRRVHDETGVTTVLVTHDQEEAISVSDTVVVMNDGEKEQEGTPREVYRQPRTRFVAEFVGESTRFDGVVDRSGDVTTDEGAKVRVNGRGEGGEGDEASVYVRPENVALVRDVDVYDNIFSGEVVELTEMGSHAEAVVSTEAGDILSEVRGFSDVREGQKVVVGFDDSDAVVVADAADGEP</sequence>
<evidence type="ECO:0000256" key="7">
    <source>
        <dbReference type="ARBA" id="ARBA00022840"/>
    </source>
</evidence>
<dbReference type="GO" id="GO:0043190">
    <property type="term" value="C:ATP-binding cassette (ABC) transporter complex"/>
    <property type="evidence" value="ECO:0007669"/>
    <property type="project" value="InterPro"/>
</dbReference>
<evidence type="ECO:0000256" key="3">
    <source>
        <dbReference type="ARBA" id="ARBA00022475"/>
    </source>
</evidence>
<dbReference type="EC" id="7.3.2.6" evidence="12"/>
<evidence type="ECO:0000256" key="8">
    <source>
        <dbReference type="ARBA" id="ARBA00022967"/>
    </source>
</evidence>
<gene>
    <name evidence="17" type="ORF">EGH25_08915</name>
</gene>
<evidence type="ECO:0000256" key="12">
    <source>
        <dbReference type="ARBA" id="ARBA00039025"/>
    </source>
</evidence>
<dbReference type="Pfam" id="PF08402">
    <property type="entry name" value="TOBE_2"/>
    <property type="match status" value="1"/>
</dbReference>
<reference evidence="17" key="1">
    <citation type="submission" date="2022-09" db="EMBL/GenBank/DDBJ databases">
        <title>Haloadaptaus new haloarchaeum isolated from saline soil.</title>
        <authorList>
            <person name="Duran-Viseras A."/>
            <person name="Sanchez-Porro C."/>
            <person name="Ventosa A."/>
        </authorList>
    </citation>
    <scope>NUCLEOTIDE SEQUENCE</scope>
    <source>
        <strain evidence="17">F3-133</strain>
    </source>
</reference>